<reference evidence="1 2" key="1">
    <citation type="journal article" date="2016" name="Nat. Commun.">
        <title>Extremotolerant tardigrade genome and improved radiotolerance of human cultured cells by tardigrade-unique protein.</title>
        <authorList>
            <person name="Hashimoto T."/>
            <person name="Horikawa D.D."/>
            <person name="Saito Y."/>
            <person name="Kuwahara H."/>
            <person name="Kozuka-Hata H."/>
            <person name="Shin-I T."/>
            <person name="Minakuchi Y."/>
            <person name="Ohishi K."/>
            <person name="Motoyama A."/>
            <person name="Aizu T."/>
            <person name="Enomoto A."/>
            <person name="Kondo K."/>
            <person name="Tanaka S."/>
            <person name="Hara Y."/>
            <person name="Koshikawa S."/>
            <person name="Sagara H."/>
            <person name="Miura T."/>
            <person name="Yokobori S."/>
            <person name="Miyagawa K."/>
            <person name="Suzuki Y."/>
            <person name="Kubo T."/>
            <person name="Oyama M."/>
            <person name="Kohara Y."/>
            <person name="Fujiyama A."/>
            <person name="Arakawa K."/>
            <person name="Katayama T."/>
            <person name="Toyoda A."/>
            <person name="Kunieda T."/>
        </authorList>
    </citation>
    <scope>NUCLEOTIDE SEQUENCE [LARGE SCALE GENOMIC DNA]</scope>
    <source>
        <strain evidence="1 2">YOKOZUNA-1</strain>
    </source>
</reference>
<name>A0A1D1VU05_RAMVA</name>
<dbReference type="Proteomes" id="UP000186922">
    <property type="component" value="Unassembled WGS sequence"/>
</dbReference>
<dbReference type="EMBL" id="BDGG01000011">
    <property type="protein sequence ID" value="GAV04980.1"/>
    <property type="molecule type" value="Genomic_DNA"/>
</dbReference>
<comment type="caution">
    <text evidence="1">The sequence shown here is derived from an EMBL/GenBank/DDBJ whole genome shotgun (WGS) entry which is preliminary data.</text>
</comment>
<sequence>MAEGPIKDEMLTYHEVTTQELHRSDPANVKNTDLLFCVTPRHVESREAKSACGQFANVR</sequence>
<keyword evidence="2" id="KW-1185">Reference proteome</keyword>
<evidence type="ECO:0000313" key="1">
    <source>
        <dbReference type="EMBL" id="GAV04980.1"/>
    </source>
</evidence>
<organism evidence="1 2">
    <name type="scientific">Ramazzottius varieornatus</name>
    <name type="common">Water bear</name>
    <name type="synonym">Tardigrade</name>
    <dbReference type="NCBI Taxonomy" id="947166"/>
    <lineage>
        <taxon>Eukaryota</taxon>
        <taxon>Metazoa</taxon>
        <taxon>Ecdysozoa</taxon>
        <taxon>Tardigrada</taxon>
        <taxon>Eutardigrada</taxon>
        <taxon>Parachela</taxon>
        <taxon>Hypsibioidea</taxon>
        <taxon>Ramazzottiidae</taxon>
        <taxon>Ramazzottius</taxon>
    </lineage>
</organism>
<protein>
    <submittedName>
        <fullName evidence="1">Uncharacterized protein</fullName>
    </submittedName>
</protein>
<proteinExistence type="predicted"/>
<evidence type="ECO:0000313" key="2">
    <source>
        <dbReference type="Proteomes" id="UP000186922"/>
    </source>
</evidence>
<gene>
    <name evidence="1" type="primary">RvY_15174-1</name>
    <name evidence="1" type="synonym">RvY_15174.1</name>
    <name evidence="1" type="ORF">RvY_15174</name>
</gene>
<accession>A0A1D1VU05</accession>
<dbReference type="AlphaFoldDB" id="A0A1D1VU05"/>